<evidence type="ECO:0000256" key="1">
    <source>
        <dbReference type="SAM" id="MobiDB-lite"/>
    </source>
</evidence>
<proteinExistence type="predicted"/>
<reference evidence="2 3" key="1">
    <citation type="journal article" date="2016" name="G3 (Bethesda)">
        <title>First Draft Assembly and Annotation of the Genome of a California Endemic Oak Quercus lobata Nee (Fagaceae).</title>
        <authorList>
            <person name="Sork V.L."/>
            <person name="Fitz-Gibbon S.T."/>
            <person name="Puiu D."/>
            <person name="Crepeau M."/>
            <person name="Gugger P.F."/>
            <person name="Sherman R."/>
            <person name="Stevens K."/>
            <person name="Langley C.H."/>
            <person name="Pellegrini M."/>
            <person name="Salzberg S.L."/>
        </authorList>
    </citation>
    <scope>NUCLEOTIDE SEQUENCE [LARGE SCALE GENOMIC DNA]</scope>
    <source>
        <strain evidence="2 3">cv. SW786</strain>
    </source>
</reference>
<protein>
    <submittedName>
        <fullName evidence="2">Uncharacterized protein</fullName>
    </submittedName>
</protein>
<reference evidence="2" key="2">
    <citation type="submission" date="2021-01" db="UniProtKB">
        <authorList>
            <consortium name="EnsemblPlants"/>
        </authorList>
    </citation>
    <scope>IDENTIFICATION</scope>
</reference>
<dbReference type="EnsemblPlants" id="QL04p025073:mrna">
    <property type="protein sequence ID" value="QL04p025073:mrna"/>
    <property type="gene ID" value="QL04p025073"/>
</dbReference>
<name>A0A7N2LFG9_QUELO</name>
<sequence length="138" mass="15287">MVTVRLERMKVKEFDASRILLSLIDGGFPDLVLGQCQSKLITYLTDPADFCFMDKTVPGKEVPDEVTRESLISISYSEPDKVPTTKLSSEKLNSENHLGRVDSNGDEKYRSELISISYTQSPETGGLPVSLSLGELKD</sequence>
<accession>A0A7N2LFG9</accession>
<dbReference type="Pfam" id="PF21737">
    <property type="entry name" value="DUF6865"/>
    <property type="match status" value="1"/>
</dbReference>
<dbReference type="Gramene" id="QL04p025073:mrna">
    <property type="protein sequence ID" value="QL04p025073:mrna"/>
    <property type="gene ID" value="QL04p025073"/>
</dbReference>
<dbReference type="Proteomes" id="UP000594261">
    <property type="component" value="Chromosome 4"/>
</dbReference>
<dbReference type="PANTHER" id="PTHR35282:SF2">
    <property type="entry name" value="F5D14.24 PROTEIN"/>
    <property type="match status" value="1"/>
</dbReference>
<dbReference type="AlphaFoldDB" id="A0A7N2LFG9"/>
<dbReference type="PANTHER" id="PTHR35282">
    <property type="entry name" value="F5D14.24 PROTEIN"/>
    <property type="match status" value="1"/>
</dbReference>
<dbReference type="OMA" id="NGQRPAW"/>
<dbReference type="EMBL" id="LRBV02000004">
    <property type="status" value="NOT_ANNOTATED_CDS"/>
    <property type="molecule type" value="Genomic_DNA"/>
</dbReference>
<feature type="region of interest" description="Disordered" evidence="1">
    <location>
        <begin position="82"/>
        <end position="106"/>
    </location>
</feature>
<dbReference type="InterPro" id="IPR049198">
    <property type="entry name" value="DUF6865"/>
</dbReference>
<keyword evidence="3" id="KW-1185">Reference proteome</keyword>
<organism evidence="2 3">
    <name type="scientific">Quercus lobata</name>
    <name type="common">Valley oak</name>
    <dbReference type="NCBI Taxonomy" id="97700"/>
    <lineage>
        <taxon>Eukaryota</taxon>
        <taxon>Viridiplantae</taxon>
        <taxon>Streptophyta</taxon>
        <taxon>Embryophyta</taxon>
        <taxon>Tracheophyta</taxon>
        <taxon>Spermatophyta</taxon>
        <taxon>Magnoliopsida</taxon>
        <taxon>eudicotyledons</taxon>
        <taxon>Gunneridae</taxon>
        <taxon>Pentapetalae</taxon>
        <taxon>rosids</taxon>
        <taxon>fabids</taxon>
        <taxon>Fagales</taxon>
        <taxon>Fagaceae</taxon>
        <taxon>Quercus</taxon>
    </lineage>
</organism>
<evidence type="ECO:0000313" key="3">
    <source>
        <dbReference type="Proteomes" id="UP000594261"/>
    </source>
</evidence>
<dbReference type="InParanoid" id="A0A7N2LFG9"/>
<evidence type="ECO:0000313" key="2">
    <source>
        <dbReference type="EnsemblPlants" id="QL04p025073:mrna"/>
    </source>
</evidence>